<evidence type="ECO:0000256" key="1">
    <source>
        <dbReference type="ARBA" id="ARBA00004251"/>
    </source>
</evidence>
<dbReference type="GO" id="GO:0002009">
    <property type="term" value="P:morphogenesis of an epithelium"/>
    <property type="evidence" value="ECO:0007669"/>
    <property type="project" value="UniProtKB-ARBA"/>
</dbReference>
<dbReference type="InterPro" id="IPR000233">
    <property type="entry name" value="Cadherin_Y-type_LIR"/>
</dbReference>
<dbReference type="FunFam" id="4.10.900.10:FF:000006">
    <property type="entry name" value="Cadherin-9 preproprotein"/>
    <property type="match status" value="1"/>
</dbReference>
<keyword evidence="3" id="KW-0165">Cleavage on pair of basic residues</keyword>
<keyword evidence="21" id="KW-1185">Reference proteome</keyword>
<feature type="domain" description="Cadherin" evidence="19">
    <location>
        <begin position="387"/>
        <end position="491"/>
    </location>
</feature>
<dbReference type="GO" id="GO:0099560">
    <property type="term" value="P:synaptic membrane adhesion"/>
    <property type="evidence" value="ECO:0007669"/>
    <property type="project" value="TreeGrafter"/>
</dbReference>
<comment type="subcellular location">
    <subcellularLocation>
        <location evidence="1 16">Cell membrane</location>
        <topology evidence="1 16">Single-pass type I membrane protein</topology>
    </subcellularLocation>
</comment>
<keyword evidence="8 15" id="KW-0106">Calcium</keyword>
<sequence>MDRRKVCLLMVLWVMVHLSSPGHGLRALRRTTGGRRGSAGLTGQDANGVPLRRSKRGWMWNQFFLLEEYTGTDMQYVGKLHSDGDRGDGSVRYVLTGEGAGSLFKIDEKSGDIHATKRLDREEKAYYILHAKAINRFTNEALEGQSEFIIKIHDINDNEPRFTKDPYMARVPEMSDIGTSVIQVTAIDADDPTYGNSARVVYSILEGQPYFSVDPETGLIKTALPGMDREVKENYQVVIQAKDMAGQMGGLSGTTTVSITLSDVNDNPPRFTKTVYEFRVPESTELGSVVGVIRAMDADIGENAEMDYRIIGSDGPGMFDISTNRSTQDGVIVLRKPLDFERKRQYSLRIQVENSHINPRFFSVGPFRDEATIKIIVEDVDEPPVFERTSYVMEVKEDAARNTVIGSVSASDPDDKNSLVRYSIDRRTDMDRMFNVHAGNGSVFILRELDREESAWHNISVIATEFNNPRQISRVPVYIRVLDVNDNAPTFATNYETFVCENAKANQRIQTVSAADPDEPLGGHRFFFSLAQEAAGKANFSVRDNKGNTLSADACGHHINFNRLLQKSIYHVPVVISDGEFPMQSSTNTLTIRVCTCDREGNMKLCNAEAFTARAGLSTGALVAILLCVIILLMIVVLFAALRRQRKKEPLIISKEDVRDNVVSYNDEGGGEEDTQAFDIGTLRNPEAIEESKQRRDIVPETFYPPVRRPALPPIRDTNGDVRDFINQRLQDNDSDPTAPPYDSLATYAYEGNGSVAESLSSLDSVTTEGDQDYNYLSEWGPRFKKLADMYGGDDSDRDS</sequence>
<evidence type="ECO:0000256" key="6">
    <source>
        <dbReference type="ARBA" id="ARBA00022729"/>
    </source>
</evidence>
<dbReference type="InterPro" id="IPR002126">
    <property type="entry name" value="Cadherin-like_dom"/>
</dbReference>
<evidence type="ECO:0000256" key="18">
    <source>
        <dbReference type="SAM" id="SignalP"/>
    </source>
</evidence>
<dbReference type="GO" id="GO:0045296">
    <property type="term" value="F:cadherin binding"/>
    <property type="evidence" value="ECO:0007669"/>
    <property type="project" value="TreeGrafter"/>
</dbReference>
<evidence type="ECO:0000256" key="2">
    <source>
        <dbReference type="ARBA" id="ARBA00022475"/>
    </source>
</evidence>
<keyword evidence="6 18" id="KW-0732">Signal</keyword>
<dbReference type="Pfam" id="PF01049">
    <property type="entry name" value="CADH_Y-type_LIR"/>
    <property type="match status" value="1"/>
</dbReference>
<keyword evidence="10 17" id="KW-1133">Transmembrane helix</keyword>
<name>A0A8C9XTY6_SANLU</name>
<dbReference type="GO" id="GO:0005509">
    <property type="term" value="F:calcium ion binding"/>
    <property type="evidence" value="ECO:0007669"/>
    <property type="project" value="UniProtKB-UniRule"/>
</dbReference>
<dbReference type="PANTHER" id="PTHR24027:SF428">
    <property type="entry name" value="CADHERIN 6"/>
    <property type="match status" value="1"/>
</dbReference>
<feature type="transmembrane region" description="Helical" evidence="17">
    <location>
        <begin position="621"/>
        <end position="642"/>
    </location>
</feature>
<evidence type="ECO:0000256" key="13">
    <source>
        <dbReference type="ARBA" id="ARBA00037319"/>
    </source>
</evidence>
<proteinExistence type="predicted"/>
<evidence type="ECO:0000256" key="16">
    <source>
        <dbReference type="RuleBase" id="RU003318"/>
    </source>
</evidence>
<feature type="domain" description="Cadherin" evidence="19">
    <location>
        <begin position="272"/>
        <end position="386"/>
    </location>
</feature>
<dbReference type="Gene3D" id="2.60.40.60">
    <property type="entry name" value="Cadherins"/>
    <property type="match status" value="5"/>
</dbReference>
<evidence type="ECO:0000256" key="8">
    <source>
        <dbReference type="ARBA" id="ARBA00022837"/>
    </source>
</evidence>
<dbReference type="PRINTS" id="PR00205">
    <property type="entry name" value="CADHERIN"/>
</dbReference>
<dbReference type="PANTHER" id="PTHR24027">
    <property type="entry name" value="CADHERIN-23"/>
    <property type="match status" value="1"/>
</dbReference>
<dbReference type="SMART" id="SM00112">
    <property type="entry name" value="CA"/>
    <property type="match status" value="5"/>
</dbReference>
<dbReference type="GO" id="GO:0044331">
    <property type="term" value="P:cell-cell adhesion mediated by cadherin"/>
    <property type="evidence" value="ECO:0007669"/>
    <property type="project" value="TreeGrafter"/>
</dbReference>
<keyword evidence="11 17" id="KW-0472">Membrane</keyword>
<keyword evidence="5" id="KW-0479">Metal-binding</keyword>
<reference evidence="20" key="1">
    <citation type="submission" date="2025-08" db="UniProtKB">
        <authorList>
            <consortium name="Ensembl"/>
        </authorList>
    </citation>
    <scope>IDENTIFICATION</scope>
</reference>
<dbReference type="GO" id="GO:0008013">
    <property type="term" value="F:beta-catenin binding"/>
    <property type="evidence" value="ECO:0007669"/>
    <property type="project" value="TreeGrafter"/>
</dbReference>
<evidence type="ECO:0000256" key="12">
    <source>
        <dbReference type="ARBA" id="ARBA00023180"/>
    </source>
</evidence>
<dbReference type="FunFam" id="2.60.40.60:FF:000008">
    <property type="entry name" value="Cadherin 24"/>
    <property type="match status" value="1"/>
</dbReference>
<evidence type="ECO:0000256" key="10">
    <source>
        <dbReference type="ARBA" id="ARBA00022989"/>
    </source>
</evidence>
<evidence type="ECO:0000256" key="14">
    <source>
        <dbReference type="ARBA" id="ARBA00069586"/>
    </source>
</evidence>
<keyword evidence="12" id="KW-0325">Glycoprotein</keyword>
<evidence type="ECO:0000256" key="3">
    <source>
        <dbReference type="ARBA" id="ARBA00022685"/>
    </source>
</evidence>
<feature type="domain" description="Cadherin" evidence="19">
    <location>
        <begin position="491"/>
        <end position="611"/>
    </location>
</feature>
<dbReference type="GO" id="GO:0016342">
    <property type="term" value="C:catenin complex"/>
    <property type="evidence" value="ECO:0007669"/>
    <property type="project" value="TreeGrafter"/>
</dbReference>
<evidence type="ECO:0000256" key="15">
    <source>
        <dbReference type="PROSITE-ProRule" id="PRU00043"/>
    </source>
</evidence>
<evidence type="ECO:0000313" key="21">
    <source>
        <dbReference type="Proteomes" id="UP000694568"/>
    </source>
</evidence>
<accession>A0A8C9XTY6</accession>
<dbReference type="GO" id="GO:0000902">
    <property type="term" value="P:cell morphogenesis"/>
    <property type="evidence" value="ECO:0007669"/>
    <property type="project" value="TreeGrafter"/>
</dbReference>
<dbReference type="InterPro" id="IPR020894">
    <property type="entry name" value="Cadherin_CS"/>
</dbReference>
<dbReference type="GO" id="GO:0005912">
    <property type="term" value="C:adherens junction"/>
    <property type="evidence" value="ECO:0007669"/>
    <property type="project" value="TreeGrafter"/>
</dbReference>
<dbReference type="PROSITE" id="PS00232">
    <property type="entry name" value="CADHERIN_1"/>
    <property type="match status" value="2"/>
</dbReference>
<evidence type="ECO:0000256" key="7">
    <source>
        <dbReference type="ARBA" id="ARBA00022737"/>
    </source>
</evidence>
<dbReference type="FunFam" id="2.60.40.60:FF:000012">
    <property type="entry name" value="Cadherin 24"/>
    <property type="match status" value="1"/>
</dbReference>
<dbReference type="InterPro" id="IPR027397">
    <property type="entry name" value="Catenin-bd_sf"/>
</dbReference>
<feature type="signal peptide" evidence="18">
    <location>
        <begin position="1"/>
        <end position="24"/>
    </location>
</feature>
<keyword evidence="2" id="KW-1003">Cell membrane</keyword>
<dbReference type="GO" id="GO:0007043">
    <property type="term" value="P:cell-cell junction assembly"/>
    <property type="evidence" value="ECO:0007669"/>
    <property type="project" value="TreeGrafter"/>
</dbReference>
<dbReference type="InterPro" id="IPR039808">
    <property type="entry name" value="Cadherin"/>
</dbReference>
<dbReference type="InterPro" id="IPR015919">
    <property type="entry name" value="Cadherin-like_sf"/>
</dbReference>
<reference evidence="20" key="2">
    <citation type="submission" date="2025-09" db="UniProtKB">
        <authorList>
            <consortium name="Ensembl"/>
        </authorList>
    </citation>
    <scope>IDENTIFICATION</scope>
</reference>
<feature type="domain" description="Cadherin" evidence="19">
    <location>
        <begin position="82"/>
        <end position="162"/>
    </location>
</feature>
<dbReference type="Ensembl" id="ENSSLUT00000015054.1">
    <property type="protein sequence ID" value="ENSSLUP00000014583.1"/>
    <property type="gene ID" value="ENSSLUG00000006219.1"/>
</dbReference>
<keyword evidence="7" id="KW-0677">Repeat</keyword>
<feature type="chain" id="PRO_5034177875" description="Cadherin-10" evidence="18">
    <location>
        <begin position="25"/>
        <end position="800"/>
    </location>
</feature>
<dbReference type="GO" id="GO:0034332">
    <property type="term" value="P:adherens junction organization"/>
    <property type="evidence" value="ECO:0007669"/>
    <property type="project" value="TreeGrafter"/>
</dbReference>
<evidence type="ECO:0000259" key="19">
    <source>
        <dbReference type="PROSITE" id="PS50268"/>
    </source>
</evidence>
<dbReference type="GeneTree" id="ENSGT00940000154673"/>
<dbReference type="CDD" id="cd11304">
    <property type="entry name" value="Cadherin_repeat"/>
    <property type="match status" value="5"/>
</dbReference>
<gene>
    <name evidence="20" type="primary">LOC116040047</name>
</gene>
<keyword evidence="9 16" id="KW-0130">Cell adhesion</keyword>
<dbReference type="GO" id="GO:0007156">
    <property type="term" value="P:homophilic cell adhesion via plasma membrane adhesion molecules"/>
    <property type="evidence" value="ECO:0007669"/>
    <property type="project" value="InterPro"/>
</dbReference>
<dbReference type="GO" id="GO:0016477">
    <property type="term" value="P:cell migration"/>
    <property type="evidence" value="ECO:0007669"/>
    <property type="project" value="TreeGrafter"/>
</dbReference>
<dbReference type="Pfam" id="PF00028">
    <property type="entry name" value="Cadherin"/>
    <property type="match status" value="5"/>
</dbReference>
<dbReference type="GO" id="GO:0016339">
    <property type="term" value="P:calcium-dependent cell-cell adhesion via plasma membrane cell adhesion molecules"/>
    <property type="evidence" value="ECO:0007669"/>
    <property type="project" value="TreeGrafter"/>
</dbReference>
<evidence type="ECO:0000256" key="11">
    <source>
        <dbReference type="ARBA" id="ARBA00023136"/>
    </source>
</evidence>
<comment type="function">
    <text evidence="13">Cadherins are calcium-dependent cell adhesion proteins. They preferentially interact with themselves in a homophilic manner in connecting cells; cadherins may thus contribute to the sorting of heterogeneous cell types.</text>
</comment>
<evidence type="ECO:0000256" key="5">
    <source>
        <dbReference type="ARBA" id="ARBA00022723"/>
    </source>
</evidence>
<evidence type="ECO:0000256" key="4">
    <source>
        <dbReference type="ARBA" id="ARBA00022692"/>
    </source>
</evidence>
<dbReference type="FunFam" id="2.60.40.60:FF:000014">
    <property type="entry name" value="Cadherin 8"/>
    <property type="match status" value="1"/>
</dbReference>
<dbReference type="PROSITE" id="PS50268">
    <property type="entry name" value="CADHERIN_2"/>
    <property type="match status" value="5"/>
</dbReference>
<organism evidence="20 21">
    <name type="scientific">Sander lucioperca</name>
    <name type="common">Pike-perch</name>
    <name type="synonym">Perca lucioperca</name>
    <dbReference type="NCBI Taxonomy" id="283035"/>
    <lineage>
        <taxon>Eukaryota</taxon>
        <taxon>Metazoa</taxon>
        <taxon>Chordata</taxon>
        <taxon>Craniata</taxon>
        <taxon>Vertebrata</taxon>
        <taxon>Euteleostomi</taxon>
        <taxon>Actinopterygii</taxon>
        <taxon>Neopterygii</taxon>
        <taxon>Teleostei</taxon>
        <taxon>Neoteleostei</taxon>
        <taxon>Acanthomorphata</taxon>
        <taxon>Eupercaria</taxon>
        <taxon>Perciformes</taxon>
        <taxon>Percoidei</taxon>
        <taxon>Percidae</taxon>
        <taxon>Luciopercinae</taxon>
        <taxon>Sander</taxon>
    </lineage>
</organism>
<dbReference type="FunFam" id="2.60.40.60:FF:000017">
    <property type="entry name" value="Cadherin 24"/>
    <property type="match status" value="1"/>
</dbReference>
<dbReference type="Proteomes" id="UP000694568">
    <property type="component" value="Unplaced"/>
</dbReference>
<evidence type="ECO:0000313" key="20">
    <source>
        <dbReference type="Ensembl" id="ENSSLUP00000014583.1"/>
    </source>
</evidence>
<dbReference type="Gene3D" id="4.10.900.10">
    <property type="entry name" value="TCF3-CBD (Catenin binding domain)"/>
    <property type="match status" value="1"/>
</dbReference>
<dbReference type="AlphaFoldDB" id="A0A8C9XTY6"/>
<dbReference type="SUPFAM" id="SSF49313">
    <property type="entry name" value="Cadherin-like"/>
    <property type="match status" value="5"/>
</dbReference>
<protein>
    <recommendedName>
        <fullName evidence="14">Cadherin-10</fullName>
    </recommendedName>
</protein>
<evidence type="ECO:0000256" key="9">
    <source>
        <dbReference type="ARBA" id="ARBA00022889"/>
    </source>
</evidence>
<keyword evidence="4 16" id="KW-0812">Transmembrane</keyword>
<dbReference type="FunFam" id="2.60.40.60:FF:000009">
    <property type="entry name" value="Cadherin 24"/>
    <property type="match status" value="1"/>
</dbReference>
<feature type="domain" description="Cadherin" evidence="19">
    <location>
        <begin position="163"/>
        <end position="271"/>
    </location>
</feature>
<evidence type="ECO:0000256" key="17">
    <source>
        <dbReference type="SAM" id="Phobius"/>
    </source>
</evidence>